<dbReference type="STRING" id="671143.DAMO_0069"/>
<dbReference type="Pfam" id="PF13635">
    <property type="entry name" value="DUF4143"/>
    <property type="match status" value="1"/>
</dbReference>
<dbReference type="PATRIC" id="fig|671143.5.peg.59"/>
<dbReference type="Pfam" id="PF13173">
    <property type="entry name" value="AAA_14"/>
    <property type="match status" value="1"/>
</dbReference>
<dbReference type="KEGG" id="mox:DAMO_0069"/>
<accession>D5MHQ5</accession>
<dbReference type="InterPro" id="IPR027417">
    <property type="entry name" value="P-loop_NTPase"/>
</dbReference>
<dbReference type="InterPro" id="IPR025420">
    <property type="entry name" value="DUF4143"/>
</dbReference>
<dbReference type="PANTHER" id="PTHR43566">
    <property type="entry name" value="CONSERVED PROTEIN"/>
    <property type="match status" value="1"/>
</dbReference>
<evidence type="ECO:0000313" key="3">
    <source>
        <dbReference type="EMBL" id="CBE67188.1"/>
    </source>
</evidence>
<name>D5MHQ5_METO1</name>
<evidence type="ECO:0008006" key="5">
    <source>
        <dbReference type="Google" id="ProtNLM"/>
    </source>
</evidence>
<dbReference type="AlphaFoldDB" id="D5MHQ5"/>
<proteinExistence type="predicted"/>
<dbReference type="EMBL" id="FP565575">
    <property type="protein sequence ID" value="CBE67188.1"/>
    <property type="molecule type" value="Genomic_DNA"/>
</dbReference>
<dbReference type="eggNOG" id="COG1373">
    <property type="taxonomic scope" value="Bacteria"/>
</dbReference>
<reference evidence="3 4" key="1">
    <citation type="journal article" date="2010" name="Nature">
        <title>Nitrite-driven anaerobic methane oxidation by oxygenic bacteria.</title>
        <authorList>
            <person name="Ettwig K.F."/>
            <person name="Butler M.K."/>
            <person name="Le Paslier D."/>
            <person name="Pelletier E."/>
            <person name="Mangenot S."/>
            <person name="Kuypers M.M.M."/>
            <person name="Schreiber F."/>
            <person name="Dutilh B.E."/>
            <person name="Zedelius J."/>
            <person name="de Beer D."/>
            <person name="Gloerich J."/>
            <person name="Wessels H.J.C.T."/>
            <person name="van Allen T."/>
            <person name="Luesken F."/>
            <person name="Wu M."/>
            <person name="van de Pas-Schoonen K.T."/>
            <person name="Op den Camp H.J.M."/>
            <person name="Janssen-Megens E.M."/>
            <person name="Francoijs K-J."/>
            <person name="Stunnenberg H."/>
            <person name="Weissenbach J."/>
            <person name="Jetten M.S.M."/>
            <person name="Strous M."/>
        </authorList>
    </citation>
    <scope>NUCLEOTIDE SEQUENCE [LARGE SCALE GENOMIC DNA]</scope>
</reference>
<feature type="domain" description="AAA" evidence="1">
    <location>
        <begin position="23"/>
        <end position="140"/>
    </location>
</feature>
<dbReference type="InterPro" id="IPR041682">
    <property type="entry name" value="AAA_14"/>
</dbReference>
<evidence type="ECO:0000259" key="2">
    <source>
        <dbReference type="Pfam" id="PF13635"/>
    </source>
</evidence>
<feature type="domain" description="DUF4143" evidence="2">
    <location>
        <begin position="179"/>
        <end position="328"/>
    </location>
</feature>
<dbReference type="PANTHER" id="PTHR43566:SF2">
    <property type="entry name" value="DUF4143 DOMAIN-CONTAINING PROTEIN"/>
    <property type="match status" value="1"/>
</dbReference>
<dbReference type="SUPFAM" id="SSF52540">
    <property type="entry name" value="P-loop containing nucleoside triphosphate hydrolases"/>
    <property type="match status" value="1"/>
</dbReference>
<organism evidence="3 4">
    <name type="scientific">Methylomirabilis oxygeniifera</name>
    <dbReference type="NCBI Taxonomy" id="671143"/>
    <lineage>
        <taxon>Bacteria</taxon>
        <taxon>Candidatus Methylomirabilota</taxon>
        <taxon>Candidatus Methylomirabilia</taxon>
        <taxon>Candidatus Methylomirabilales</taxon>
        <taxon>Candidatus Methylomirabilaceae</taxon>
        <taxon>Candidatus Methylomirabilis</taxon>
    </lineage>
</organism>
<evidence type="ECO:0000313" key="4">
    <source>
        <dbReference type="Proteomes" id="UP000006898"/>
    </source>
</evidence>
<protein>
    <recommendedName>
        <fullName evidence="5">ATP-binding protein</fullName>
    </recommendedName>
</protein>
<dbReference type="Proteomes" id="UP000006898">
    <property type="component" value="Chromosome"/>
</dbReference>
<dbReference type="HOGENOM" id="CLU_041527_3_1_0"/>
<evidence type="ECO:0000259" key="1">
    <source>
        <dbReference type="Pfam" id="PF13173"/>
    </source>
</evidence>
<gene>
    <name evidence="3" type="ORF">DAMO_0069</name>
</gene>
<sequence length="385" mass="44101">MTTTHDNPPKIARILDLPALLENKSYFLLGPRQTGKTFLIRHALQGTRVYDLLDSSIYLALSRRPERIAQELTPHDRVVVIDEIQRLPELLNEVHRLIEERGIRFLLTGSSARKLRRGGVNLLGGRARTTHLHPLTYRELGRRFDLIRAVERGLLPSIYFSDDPRADLQAYAGSYLQQEIVAEGMTRNVPAFSRFLRVAALCNGTIVNFTNVANDAQVARTTVYEYFEILQDTLVLHELPAWRRSKKRKPVASSKYYFFDIGVVAALQGREYRPGTPEFGEAFETYVMHELLSYRDYVFGEPLSYWRSTSGFEVDFIIGDHTAVEVKAKEHLSPQDLKSLLALAEEKNLKRYLCVSLEPRPRTIGQVTALPFREFLEQLWSGAYT</sequence>